<proteinExistence type="predicted"/>
<name>A0AAI8BAT1_9BURK</name>
<gene>
    <name evidence="1" type="ORF">DM82_4194</name>
</gene>
<accession>A0AAI8BAT1</accession>
<dbReference type="EMBL" id="CP008727">
    <property type="protein sequence ID" value="AIO68738.1"/>
    <property type="molecule type" value="Genomic_DNA"/>
</dbReference>
<dbReference type="Proteomes" id="UP000029424">
    <property type="component" value="Chromosome 2"/>
</dbReference>
<organism evidence="1 2">
    <name type="scientific">Burkholderia oklahomensis</name>
    <dbReference type="NCBI Taxonomy" id="342113"/>
    <lineage>
        <taxon>Bacteria</taxon>
        <taxon>Pseudomonadati</taxon>
        <taxon>Pseudomonadota</taxon>
        <taxon>Betaproteobacteria</taxon>
        <taxon>Burkholderiales</taxon>
        <taxon>Burkholderiaceae</taxon>
        <taxon>Burkholderia</taxon>
        <taxon>pseudomallei group</taxon>
    </lineage>
</organism>
<sequence length="71" mass="7671">MHAASLVRAKSRVIRLLRFGVTARVPVLVPGREWPRQSAVSPPFGTFACAFLPGAGDHAGRVLRSESTTTR</sequence>
<dbReference type="AlphaFoldDB" id="A0AAI8BAT1"/>
<dbReference type="KEGG" id="bok:DM82_4194"/>
<evidence type="ECO:0000313" key="1">
    <source>
        <dbReference type="EMBL" id="AIO68738.1"/>
    </source>
</evidence>
<keyword evidence="2" id="KW-1185">Reference proteome</keyword>
<evidence type="ECO:0000313" key="2">
    <source>
        <dbReference type="Proteomes" id="UP000029424"/>
    </source>
</evidence>
<reference evidence="1 2" key="1">
    <citation type="submission" date="2014-06" db="EMBL/GenBank/DDBJ databases">
        <authorList>
            <person name="Bishop-Lilly K.A."/>
            <person name="Broomall S.M."/>
            <person name="Chain P.S."/>
            <person name="Chertkov O."/>
            <person name="Coyne S.R."/>
            <person name="Daligault H.E."/>
            <person name="Davenport K.W."/>
            <person name="Erkkila T."/>
            <person name="Frey K.G."/>
            <person name="Gibbons H.S."/>
            <person name="Gu W."/>
            <person name="Jaissle J."/>
            <person name="Johnson S.L."/>
            <person name="Koroleva G.I."/>
            <person name="Ladner J.T."/>
            <person name="Lo C.-C."/>
            <person name="Minogue T.D."/>
            <person name="Munk C."/>
            <person name="Palacios G.F."/>
            <person name="Redden C.L."/>
            <person name="Rosenzweig C.N."/>
            <person name="Scholz M.B."/>
            <person name="Teshima H."/>
            <person name="Xu Y."/>
        </authorList>
    </citation>
    <scope>NUCLEOTIDE SEQUENCE [LARGE SCALE GENOMIC DNA]</scope>
    <source>
        <strain evidence="1 2">EO147</strain>
    </source>
</reference>
<protein>
    <submittedName>
        <fullName evidence="1">Uncharacterized protein</fullName>
    </submittedName>
</protein>